<dbReference type="OrthoDB" id="6064917at2"/>
<keyword evidence="2" id="KW-0732">Signal</keyword>
<organism evidence="3 4">
    <name type="scientific">Saccharopolyspora rhizosphaerae</name>
    <dbReference type="NCBI Taxonomy" id="2492662"/>
    <lineage>
        <taxon>Bacteria</taxon>
        <taxon>Bacillati</taxon>
        <taxon>Actinomycetota</taxon>
        <taxon>Actinomycetes</taxon>
        <taxon>Pseudonocardiales</taxon>
        <taxon>Pseudonocardiaceae</taxon>
        <taxon>Saccharopolyspora</taxon>
    </lineage>
</organism>
<evidence type="ECO:0000313" key="4">
    <source>
        <dbReference type="Proteomes" id="UP000274515"/>
    </source>
</evidence>
<dbReference type="GO" id="GO:0016811">
    <property type="term" value="F:hydrolase activity, acting on carbon-nitrogen (but not peptide) bonds, in linear amides"/>
    <property type="evidence" value="ECO:0007669"/>
    <property type="project" value="TreeGrafter"/>
</dbReference>
<keyword evidence="4" id="KW-1185">Reference proteome</keyword>
<evidence type="ECO:0000313" key="3">
    <source>
        <dbReference type="EMBL" id="RRO18761.1"/>
    </source>
</evidence>
<dbReference type="PANTHER" id="PTHR12993">
    <property type="entry name" value="N-ACETYLGLUCOSAMINYL-PHOSPHATIDYLINOSITOL DE-N-ACETYLASE-RELATED"/>
    <property type="match status" value="1"/>
</dbReference>
<dbReference type="SUPFAM" id="SSF102588">
    <property type="entry name" value="LmbE-like"/>
    <property type="match status" value="1"/>
</dbReference>
<dbReference type="InterPro" id="IPR024078">
    <property type="entry name" value="LmbE-like_dom_sf"/>
</dbReference>
<protein>
    <recommendedName>
        <fullName evidence="5">PIG-L family deacetylase</fullName>
    </recommendedName>
</protein>
<comment type="caution">
    <text evidence="3">The sequence shown here is derived from an EMBL/GenBank/DDBJ whole genome shotgun (WGS) entry which is preliminary data.</text>
</comment>
<evidence type="ECO:0008006" key="5">
    <source>
        <dbReference type="Google" id="ProtNLM"/>
    </source>
</evidence>
<dbReference type="Proteomes" id="UP000274515">
    <property type="component" value="Unassembled WGS sequence"/>
</dbReference>
<proteinExistence type="predicted"/>
<dbReference type="GO" id="GO:0016137">
    <property type="term" value="P:glycoside metabolic process"/>
    <property type="evidence" value="ECO:0007669"/>
    <property type="project" value="UniProtKB-ARBA"/>
</dbReference>
<dbReference type="AlphaFoldDB" id="A0A3R8Q537"/>
<dbReference type="Gene3D" id="3.40.50.10320">
    <property type="entry name" value="LmbE-like"/>
    <property type="match status" value="1"/>
</dbReference>
<feature type="chain" id="PRO_5018686256" description="PIG-L family deacetylase" evidence="2">
    <location>
        <begin position="23"/>
        <end position="552"/>
    </location>
</feature>
<name>A0A3R8Q537_9PSEU</name>
<dbReference type="Pfam" id="PF02585">
    <property type="entry name" value="PIG-L"/>
    <property type="match status" value="1"/>
</dbReference>
<dbReference type="EMBL" id="RSAA01000006">
    <property type="protein sequence ID" value="RRO18761.1"/>
    <property type="molecule type" value="Genomic_DNA"/>
</dbReference>
<keyword evidence="1" id="KW-0862">Zinc</keyword>
<reference evidence="3 4" key="1">
    <citation type="submission" date="2018-11" db="EMBL/GenBank/DDBJ databases">
        <title>Saccharopolyspora rhizosphaerae sp. nov., an actinomycete isolated from rhizosphere soil in Thailand.</title>
        <authorList>
            <person name="Intra B."/>
            <person name="Euanorasetr J."/>
            <person name="Take A."/>
            <person name="Inahashi Y."/>
            <person name="Mori M."/>
            <person name="Panbangred W."/>
            <person name="Matsumoto A."/>
        </authorList>
    </citation>
    <scope>NUCLEOTIDE SEQUENCE [LARGE SCALE GENOMIC DNA]</scope>
    <source>
        <strain evidence="3 4">H219</strain>
    </source>
</reference>
<accession>A0A3R8Q537</accession>
<dbReference type="InterPro" id="IPR011044">
    <property type="entry name" value="Quino_amine_DH_bsu"/>
</dbReference>
<sequence>MRAAAVLVAVAVLLIGSGTTSASPRPSHLQLVAHPDDDMLFMSPDVPLAIRSGARVATVFLTAGESDVQPPAGYAADRQAGARAAFAAMAGVADEWSRTALALPGGRWAEVQQLRRRPGVSLVFLGLPDDNDPASRHALSRLWRDPAHRVRTVLATGSVAPASSHDRTSVIAALVRVREEFAPTLVRTQDPRPDPRYQQHWGGAHDHPDHLATARFAEAALRGTVVPLLHYRDYNTADAPPNLPQRVVADKRAVFARYAAHDPLVGLGEPYAAWLSAMRLRRPWGTRWVTTGRHAHVRGKRLVLAEPGEESVVDTPGFTPREGSVAFVDPGRMVVQDRETGAVWLKEHDRPWFPLGAPPPRHPGVDLGPPSAASVRGRVVVAVRDAGGGVSVRDGRGWCRLGGTDIGDEVSTVVTSAGEAHVLAASRAGMLHWRLTEPGCGELVPSDEHPVGGIAAAGGHVAFRNATGEVVVLAEEAGWKRVRTLDADAITDPAIAPGPVLAFRNADGLLEVHRPGARAVLGPVEGRPALSPDGDQAAALTGDGLIRTFPVP</sequence>
<dbReference type="SUPFAM" id="SSF50969">
    <property type="entry name" value="YVTN repeat-like/Quinoprotein amine dehydrogenase"/>
    <property type="match status" value="1"/>
</dbReference>
<feature type="signal peptide" evidence="2">
    <location>
        <begin position="1"/>
        <end position="22"/>
    </location>
</feature>
<gene>
    <name evidence="3" type="ORF">EIL87_06515</name>
</gene>
<dbReference type="InterPro" id="IPR003737">
    <property type="entry name" value="GlcNAc_PI_deacetylase-related"/>
</dbReference>
<dbReference type="RefSeq" id="WP_125089259.1">
    <property type="nucleotide sequence ID" value="NZ_RSAA01000006.1"/>
</dbReference>
<evidence type="ECO:0000256" key="1">
    <source>
        <dbReference type="ARBA" id="ARBA00022833"/>
    </source>
</evidence>
<dbReference type="PANTHER" id="PTHR12993:SF11">
    <property type="entry name" value="N-ACETYLGLUCOSAMINYL-PHOSPHATIDYLINOSITOL DE-N-ACETYLASE"/>
    <property type="match status" value="1"/>
</dbReference>
<evidence type="ECO:0000256" key="2">
    <source>
        <dbReference type="SAM" id="SignalP"/>
    </source>
</evidence>